<organism evidence="1 2">
    <name type="scientific">Paenibacillus larvae subsp. larvae</name>
    <dbReference type="NCBI Taxonomy" id="147375"/>
    <lineage>
        <taxon>Bacteria</taxon>
        <taxon>Bacillati</taxon>
        <taxon>Bacillota</taxon>
        <taxon>Bacilli</taxon>
        <taxon>Bacillales</taxon>
        <taxon>Paenibacillaceae</taxon>
        <taxon>Paenibacillus</taxon>
    </lineage>
</organism>
<protein>
    <submittedName>
        <fullName evidence="1">Phage tail protein I</fullName>
    </submittedName>
</protein>
<dbReference type="AlphaFoldDB" id="A0A2L1U4D5"/>
<accession>A0A2L1U4D5</accession>
<dbReference type="RefSeq" id="WP_079940411.1">
    <property type="nucleotide sequence ID" value="NZ_CP019655.1"/>
</dbReference>
<evidence type="ECO:0000313" key="2">
    <source>
        <dbReference type="Proteomes" id="UP000239833"/>
    </source>
</evidence>
<name>A0A2L1U4D5_9BACL</name>
<dbReference type="NCBIfam" id="TIGR01634">
    <property type="entry name" value="tail_P2_I"/>
    <property type="match status" value="1"/>
</dbReference>
<dbReference type="InterPro" id="IPR006521">
    <property type="entry name" value="Tail_protein_I"/>
</dbReference>
<dbReference type="Pfam" id="PF09684">
    <property type="entry name" value="Tail_P2_I"/>
    <property type="match status" value="1"/>
</dbReference>
<sequence>MINIQNVSLLDILPPNLRRDPTISAAARAIDGELREITAEIRSLSLFDRLDELTDSEADELAYQFHVDFYDPSLPIEQKRELVKKSIPFHRRKGTPSAVEELVSILFGEGRVEEWFEYGGNPFHFRVMTNNPEVTQDKAIEFYRAVESVKRLSARLERVILSQTEEMSLYVGCALHIGEKMTVRQVS</sequence>
<gene>
    <name evidence="1" type="ORF">ERICIII_03673</name>
</gene>
<evidence type="ECO:0000313" key="1">
    <source>
        <dbReference type="EMBL" id="AVF27782.1"/>
    </source>
</evidence>
<dbReference type="GeneID" id="64220026"/>
<proteinExistence type="predicted"/>
<reference evidence="2" key="1">
    <citation type="submission" date="2017-02" db="EMBL/GenBank/DDBJ databases">
        <title>Delineation of Paenibacillus larvae strains originating from foulbrood outbreaks.</title>
        <authorList>
            <person name="Beims H."/>
            <person name="Bunk B."/>
            <person name="Sproeer C."/>
            <person name="Mohr K.I."/>
            <person name="Pradella S."/>
            <person name="Guenther G."/>
            <person name="Rohde M."/>
            <person name="von der Ohe W."/>
            <person name="Steinert M."/>
        </authorList>
    </citation>
    <scope>NUCLEOTIDE SEQUENCE [LARGE SCALE GENOMIC DNA]</scope>
    <source>
        <strain evidence="2">Eric_III</strain>
    </source>
</reference>
<dbReference type="EMBL" id="CP019655">
    <property type="protein sequence ID" value="AVF27782.1"/>
    <property type="molecule type" value="Genomic_DNA"/>
</dbReference>
<dbReference type="Proteomes" id="UP000239833">
    <property type="component" value="Chromosome"/>
</dbReference>